<evidence type="ECO:0000313" key="2">
    <source>
        <dbReference type="Proteomes" id="UP001527052"/>
    </source>
</evidence>
<proteinExistence type="predicted"/>
<sequence>MSLTEWDALIDAMEDDELLSDYWDRDGSFDEEIKKRREKEKQYGRVDLSERALQNYAEKFTLKDRSHKAAACISCVGTLCISKVTTAKGVITCFVSFKKYKRRSPMNMVFRRNC</sequence>
<dbReference type="EMBL" id="JAMDLZ010000042">
    <property type="protein sequence ID" value="MCY9549345.1"/>
    <property type="molecule type" value="Genomic_DNA"/>
</dbReference>
<organism evidence="1 2">
    <name type="scientific">Lysinibacillus xylanilyticus</name>
    <dbReference type="NCBI Taxonomy" id="582475"/>
    <lineage>
        <taxon>Bacteria</taxon>
        <taxon>Bacillati</taxon>
        <taxon>Bacillota</taxon>
        <taxon>Bacilli</taxon>
        <taxon>Bacillales</taxon>
        <taxon>Bacillaceae</taxon>
        <taxon>Lysinibacillus</taxon>
    </lineage>
</organism>
<dbReference type="RefSeq" id="WP_268639315.1">
    <property type="nucleotide sequence ID" value="NZ_JAMDLZ010000042.1"/>
</dbReference>
<gene>
    <name evidence="1" type="ORF">M5W82_20905</name>
</gene>
<comment type="caution">
    <text evidence="1">The sequence shown here is derived from an EMBL/GenBank/DDBJ whole genome shotgun (WGS) entry which is preliminary data.</text>
</comment>
<evidence type="ECO:0000313" key="1">
    <source>
        <dbReference type="EMBL" id="MCY9549345.1"/>
    </source>
</evidence>
<keyword evidence="2" id="KW-1185">Reference proteome</keyword>
<reference evidence="1 2" key="1">
    <citation type="submission" date="2022-05" db="EMBL/GenBank/DDBJ databases">
        <title>Genome Sequencing of Bee-Associated Microbes.</title>
        <authorList>
            <person name="Dunlap C."/>
        </authorList>
    </citation>
    <scope>NUCLEOTIDE SEQUENCE [LARGE SCALE GENOMIC DNA]</scope>
    <source>
        <strain evidence="1 2">NRRL BD-083</strain>
    </source>
</reference>
<dbReference type="Proteomes" id="UP001527052">
    <property type="component" value="Unassembled WGS sequence"/>
</dbReference>
<protein>
    <submittedName>
        <fullName evidence="1">Uncharacterized protein</fullName>
    </submittedName>
</protein>
<accession>A0ABT4EUI3</accession>
<name>A0ABT4EUI3_9BACI</name>